<gene>
    <name evidence="1" type="ORF">CLAFUR5_06429</name>
</gene>
<dbReference type="Proteomes" id="UP000756132">
    <property type="component" value="Chromosome 5"/>
</dbReference>
<dbReference type="GeneID" id="71986307"/>
<keyword evidence="2" id="KW-1185">Reference proteome</keyword>
<evidence type="ECO:0000313" key="2">
    <source>
        <dbReference type="Proteomes" id="UP000756132"/>
    </source>
</evidence>
<dbReference type="KEGG" id="ffu:CLAFUR5_06429"/>
<organism evidence="1 2">
    <name type="scientific">Passalora fulva</name>
    <name type="common">Tomato leaf mold</name>
    <name type="synonym">Cladosporium fulvum</name>
    <dbReference type="NCBI Taxonomy" id="5499"/>
    <lineage>
        <taxon>Eukaryota</taxon>
        <taxon>Fungi</taxon>
        <taxon>Dikarya</taxon>
        <taxon>Ascomycota</taxon>
        <taxon>Pezizomycotina</taxon>
        <taxon>Dothideomycetes</taxon>
        <taxon>Dothideomycetidae</taxon>
        <taxon>Mycosphaerellales</taxon>
        <taxon>Mycosphaerellaceae</taxon>
        <taxon>Fulvia</taxon>
    </lineage>
</organism>
<dbReference type="PANTHER" id="PTHR10622:SF10">
    <property type="entry name" value="HET DOMAIN-CONTAINING PROTEIN"/>
    <property type="match status" value="1"/>
</dbReference>
<accession>A0A9Q8LI09</accession>
<dbReference type="AlphaFoldDB" id="A0A9Q8LI09"/>
<dbReference type="PANTHER" id="PTHR10622">
    <property type="entry name" value="HET DOMAIN-CONTAINING PROTEIN"/>
    <property type="match status" value="1"/>
</dbReference>
<name>A0A9Q8LI09_PASFU</name>
<dbReference type="RefSeq" id="XP_047762208.1">
    <property type="nucleotide sequence ID" value="XM_047905577.1"/>
</dbReference>
<sequence>MPLLYGEGRHAWQRLQQELIKTSNDETLFAWREGIPGVEKHSCILSSHPRDFALSSATMIYPIVERLPYGITNQGLEIKLKAASALESQVGLPYPGKLLIISLNCCIRSMGNTLKLCLLVLSQRHSCGHYEMIMCTTIGAIYSEPGASCINFKHGTFSMLETLTECGHKMINVHVSSTDSCTTKVAAALRDERCTTNGIRDALFDALEAKAEQNKTHMANCINPDHNPYLDYSDDDSEGQGSKEMSLR</sequence>
<dbReference type="EMBL" id="CP090167">
    <property type="protein sequence ID" value="UJO17842.1"/>
    <property type="molecule type" value="Genomic_DNA"/>
</dbReference>
<reference evidence="1" key="2">
    <citation type="journal article" date="2022" name="Microb. Genom.">
        <title>A chromosome-scale genome assembly of the tomato pathogen Cladosporium fulvum reveals a compartmentalized genome architecture and the presence of a dispensable chromosome.</title>
        <authorList>
            <person name="Zaccaron A.Z."/>
            <person name="Chen L.H."/>
            <person name="Samaras A."/>
            <person name="Stergiopoulos I."/>
        </authorList>
    </citation>
    <scope>NUCLEOTIDE SEQUENCE</scope>
    <source>
        <strain evidence="1">Race5_Kim</strain>
    </source>
</reference>
<proteinExistence type="predicted"/>
<reference evidence="1" key="1">
    <citation type="submission" date="2021-12" db="EMBL/GenBank/DDBJ databases">
        <authorList>
            <person name="Zaccaron A."/>
            <person name="Stergiopoulos I."/>
        </authorList>
    </citation>
    <scope>NUCLEOTIDE SEQUENCE</scope>
    <source>
        <strain evidence="1">Race5_Kim</strain>
    </source>
</reference>
<dbReference type="OrthoDB" id="3787959at2759"/>
<protein>
    <submittedName>
        <fullName evidence="1">Uncharacterized protein</fullName>
    </submittedName>
</protein>
<evidence type="ECO:0000313" key="1">
    <source>
        <dbReference type="EMBL" id="UJO17842.1"/>
    </source>
</evidence>